<accession>A0A6J6L525</accession>
<proteinExistence type="predicted"/>
<organism evidence="1">
    <name type="scientific">freshwater metagenome</name>
    <dbReference type="NCBI Taxonomy" id="449393"/>
    <lineage>
        <taxon>unclassified sequences</taxon>
        <taxon>metagenomes</taxon>
        <taxon>ecological metagenomes</taxon>
    </lineage>
</organism>
<sequence length="69" mass="7639">MDDGLYAMGVFEQQHCNYEQVFGQAFVVGAMCTAVPATRQPNLFGPSKLDLSQSGLDFQPFFGLGNIFW</sequence>
<name>A0A6J6L525_9ZZZZ</name>
<dbReference type="AlphaFoldDB" id="A0A6J6L525"/>
<protein>
    <submittedName>
        <fullName evidence="1">Unannotated protein</fullName>
    </submittedName>
</protein>
<dbReference type="EMBL" id="CAEZWJ010000025">
    <property type="protein sequence ID" value="CAB4656268.1"/>
    <property type="molecule type" value="Genomic_DNA"/>
</dbReference>
<evidence type="ECO:0000313" key="1">
    <source>
        <dbReference type="EMBL" id="CAB4656268.1"/>
    </source>
</evidence>
<reference evidence="1" key="1">
    <citation type="submission" date="2020-05" db="EMBL/GenBank/DDBJ databases">
        <authorList>
            <person name="Chiriac C."/>
            <person name="Salcher M."/>
            <person name="Ghai R."/>
            <person name="Kavagutti S V."/>
        </authorList>
    </citation>
    <scope>NUCLEOTIDE SEQUENCE</scope>
</reference>
<gene>
    <name evidence="1" type="ORF">UFOPK2214_00927</name>
</gene>